<organism evidence="3 4">
    <name type="scientific">Roseiconus lacunae</name>
    <dbReference type="NCBI Taxonomy" id="2605694"/>
    <lineage>
        <taxon>Bacteria</taxon>
        <taxon>Pseudomonadati</taxon>
        <taxon>Planctomycetota</taxon>
        <taxon>Planctomycetia</taxon>
        <taxon>Pirellulales</taxon>
        <taxon>Pirellulaceae</taxon>
        <taxon>Roseiconus</taxon>
    </lineage>
</organism>
<reference evidence="3 4" key="1">
    <citation type="submission" date="2023-06" db="EMBL/GenBank/DDBJ databases">
        <title>Roseiconus lacunae JC819 isolated from Gulf of Mannar region, Tamil Nadu.</title>
        <authorList>
            <person name="Pk S."/>
            <person name="Ch S."/>
            <person name="Ch V.R."/>
        </authorList>
    </citation>
    <scope>NUCLEOTIDE SEQUENCE [LARGE SCALE GENOMIC DNA]</scope>
    <source>
        <strain evidence="3 4">JC819</strain>
    </source>
</reference>
<dbReference type="PIRSF" id="PIRSF026760">
    <property type="entry name" value="UCP026760"/>
    <property type="match status" value="1"/>
</dbReference>
<dbReference type="Proteomes" id="UP001239462">
    <property type="component" value="Unassembled WGS sequence"/>
</dbReference>
<dbReference type="PANTHER" id="PTHR40690">
    <property type="entry name" value="GLL3100 PROTEIN"/>
    <property type="match status" value="1"/>
</dbReference>
<dbReference type="SUPFAM" id="SSF52540">
    <property type="entry name" value="P-loop containing nucleoside triphosphate hydrolases"/>
    <property type="match status" value="1"/>
</dbReference>
<dbReference type="EMBL" id="JASZZN010000001">
    <property type="protein sequence ID" value="MDM4013918.1"/>
    <property type="molecule type" value="Genomic_DNA"/>
</dbReference>
<dbReference type="RefSeq" id="WP_149495184.1">
    <property type="nucleotide sequence ID" value="NZ_JASZZN010000001.1"/>
</dbReference>
<evidence type="ECO:0000259" key="2">
    <source>
        <dbReference type="Pfam" id="PF17396"/>
    </source>
</evidence>
<sequence>MSVSTTFPVQETHDESGANLTGYNRIVLLTDGYSTPFHAKTAISILRYRSDDVVAVFETSGVGETAEALFGIGGSIPVVASLEEVDADAVFLGTAVSGGRLPEQWKPLILKALLRGVDVVSGNHQFLIDDPDFRNAAESSGARLIDIRRNRQNATSTGMPFREDCLRVHTVGQDCSLGKMVVSFEVQRELQRRGEDAHFIATGQTGIMISGEGIPVDCIVSDFVNGSVEALVRRNEGHDILLIEGQGSIAHPSFSAVTMGLLHGCAPQGLIYCYEVGRTSVKGLDHVPLVSHQKMIETYLANASLRCPSTLIGIALNGRNVSREEGEAERRRMESEFGLPTCDVYRDGAAPLADAVIKLRGELRS</sequence>
<evidence type="ECO:0000313" key="3">
    <source>
        <dbReference type="EMBL" id="MDM4013918.1"/>
    </source>
</evidence>
<dbReference type="InterPro" id="IPR035086">
    <property type="entry name" value="DgcN-like_C"/>
</dbReference>
<dbReference type="Gene3D" id="3.40.50.300">
    <property type="entry name" value="P-loop containing nucleotide triphosphate hydrolases"/>
    <property type="match status" value="1"/>
</dbReference>
<dbReference type="InterPro" id="IPR035402">
    <property type="entry name" value="DgcN-like_N"/>
</dbReference>
<dbReference type="InterPro" id="IPR027417">
    <property type="entry name" value="P-loop_NTPase"/>
</dbReference>
<dbReference type="Pfam" id="PF17396">
    <property type="entry name" value="DUF1611_N"/>
    <property type="match status" value="1"/>
</dbReference>
<dbReference type="InterPro" id="IPR011669">
    <property type="entry name" value="DgcN-like"/>
</dbReference>
<protein>
    <submittedName>
        <fullName evidence="3">DUF1611 domain-containing protein</fullName>
    </submittedName>
</protein>
<dbReference type="Pfam" id="PF07755">
    <property type="entry name" value="DUF1611"/>
    <property type="match status" value="1"/>
</dbReference>
<name>A0ABT7PBP6_9BACT</name>
<feature type="domain" description="D-glutamate N-acetyltransferase-like N-terminal" evidence="2">
    <location>
        <begin position="62"/>
        <end position="149"/>
    </location>
</feature>
<keyword evidence="4" id="KW-1185">Reference proteome</keyword>
<comment type="caution">
    <text evidence="3">The sequence shown here is derived from an EMBL/GenBank/DDBJ whole genome shotgun (WGS) entry which is preliminary data.</text>
</comment>
<feature type="domain" description="D-glutamate N-acetyltransferase-like C-terminal" evidence="1">
    <location>
        <begin position="157"/>
        <end position="352"/>
    </location>
</feature>
<proteinExistence type="predicted"/>
<evidence type="ECO:0000259" key="1">
    <source>
        <dbReference type="Pfam" id="PF07755"/>
    </source>
</evidence>
<gene>
    <name evidence="3" type="ORF">QTN89_00655</name>
</gene>
<dbReference type="PANTHER" id="PTHR40690:SF1">
    <property type="entry name" value="DUF1611 DOMAIN-CONTAINING PROTEIN"/>
    <property type="match status" value="1"/>
</dbReference>
<evidence type="ECO:0000313" key="4">
    <source>
        <dbReference type="Proteomes" id="UP001239462"/>
    </source>
</evidence>
<dbReference type="Gene3D" id="3.40.50.720">
    <property type="entry name" value="NAD(P)-binding Rossmann-like Domain"/>
    <property type="match status" value="1"/>
</dbReference>
<accession>A0ABT7PBP6</accession>